<feature type="coiled-coil region" evidence="1">
    <location>
        <begin position="2105"/>
        <end position="2167"/>
    </location>
</feature>
<feature type="region of interest" description="Disordered" evidence="2">
    <location>
        <begin position="1031"/>
        <end position="1091"/>
    </location>
</feature>
<feature type="compositionally biased region" description="Basic and acidic residues" evidence="2">
    <location>
        <begin position="1035"/>
        <end position="1052"/>
    </location>
</feature>
<feature type="region of interest" description="Disordered" evidence="2">
    <location>
        <begin position="744"/>
        <end position="925"/>
    </location>
</feature>
<feature type="compositionally biased region" description="Basic and acidic residues" evidence="2">
    <location>
        <begin position="905"/>
        <end position="916"/>
    </location>
</feature>
<feature type="compositionally biased region" description="Polar residues" evidence="2">
    <location>
        <begin position="60"/>
        <end position="85"/>
    </location>
</feature>
<dbReference type="GeneID" id="91096422"/>
<feature type="region of interest" description="Disordered" evidence="2">
    <location>
        <begin position="1439"/>
        <end position="1546"/>
    </location>
</feature>
<feature type="region of interest" description="Disordered" evidence="2">
    <location>
        <begin position="2257"/>
        <end position="2276"/>
    </location>
</feature>
<sequence length="2483" mass="275634">MYPYNNYPDPNTPPPNPQQRHVQPHPLNQNFRFPPLPSDTPQRSVSQPRPHDTPVPYGHDSQSSQLNPGASSFSFQPVDISTPNDSGLGRLKRYHDDSSGLGIDYGNYEEPYERRVSPRKQALARTMDWKPTHQAHMSSMNIMQQPSYDHPPQFAPQRSNPTMMPPSLHIQHDSQHYANDRAMLEISRSTTTSPSYPTPLDMTFIQNHAHTYHTPPPPMNRAWTLDSSSRTSLSPLKQSHQSLPLTLSPLGILDQRAISPPSQSVISAPYDSRNSPNSERRVISLSPNHGRRKDRNREKNGDEEDYFVGEKKYRGYRAKEGGPPKAVLGGPGGKTFEERLAIQTPQTSTTTSPTLSPSKGSTELSSPSLAKIISNSETSERKWKGKPLVFKLPPSNYSPPDSPAKPLTSPGSPTSLRLREHSDKGSPEEEEEEAEEEVKRPRKEAYPWPKSKLRLSPTGTPLPLSPDQPGEDTLRRPSIDSTPEEQAAYVETIWNGKEVLVSFPDENCWERLRPSTPSKQSSRDEDVDGTEAEVSAVLEPNSPSSLEEEEEDDDDDELSVNMVEDTVPVASPTLEQDQKVDYGMPWNEYPNSPIQVALPPATKAEYRHNPRPAIADADPDQISISTDQPMPSEPITHIGSASHPKARDDYLPSYTSPTSGITSQHKRSSFGEALDNADGLQRQLGGLSREVNETHIRQDTESSHVREVSTSSTESWKRIDEAEKDEDVLPKIDGSLMAIDAWRQSKGKSKMRGWSDDEGESDDGWEEAEITHGLTLATNPNNNLAKSSPESTQTSKYTSGDPNNILSESLRTRDEVLVPPKSVSKMRAWSDGEDDIGDMDWTEDSQGEHTISSPARLEDPKTASNDTESQSHEVYEDNNKQAASAVSAQGKDFAFSAPSGSKMRAWSDDGKEEADSVKSFASPTEMNSYEIQQEQAVPNLPYQQSHPTNPANSNENISRLRAWTPSPEPSKMRAWGLEGEDEDDILDRPGLHSTPARIESQSHAKTDSTDTERWINDKFNLAEFEEVPLSTTEISKTRPWEDRANIHADEKSTLSIVSPTSRLEKRSRQEETDQEETPTEISKMRAWSEDLDTPTVKQRDYTKWVKNTEQSVSPFEEQLSDFVDIMKERPADLENFRQLAMRSKTDRPTSPSRSEGRVHTISQSSQNGQPENKPLFVLKDLQTVKASHKKRPSIAMDPSRKSVTESFSLDSSVPLSPQAKRLRPTAESFKPPRLTSSYGALGISSRLPKSSSITPNLTPSAAPFVPRSTSFNFTVPPAQAIVNANAPAFVPRSASFTFMPPQYQQISSVERQLTTAPHSSLPSVDATFLPAPPPLAGSVIRAETGSASSMIPAGDHLRPTAKAFIPPQTSSLMSKSTITPTPGTSKDERLVAAAEAYVSPQSSAQSSKAILRPKAVPFVPPTGTIPDQATEHHIRATSIANTQLDNESRSDQTHTIKGDPEITTESATDIPDLIRPPSSDESILPSSEFDLQPQTSPANSNRLHLPPGRGRADTVAFGPAAPIGCTPTSDSNFNVSQDSGDEGRLIDDTDDLRGLILVTPVPTASTVTGDEPSLTRDASPRSDIDDALSAISHEGETALSRPASSDRPQREGRVAGERLEENSYHSSDTPALAPLEAVVPLEQIKIHTSQPVQIPISPRPEGEEQPDAPVSAHTNKLSNAGSIDFHPVLTEDGNHAPADLSPNHPDTVIVPSSSRKEGYPTPIQSTDDTFTSAAYMTADGSPLIPARSLNDTAEHSIVNEDPVEVLDDGSEDDWDISFIDPQTDIGTKYQERGFDRSAAPSPELPPTTTATTAIQDDIQPNPEPEPSPNPLTVNTKFGEWIYPMANESSKLGHHVKPSIMRRHTMPLEDQLDDLDSPLATAEIRMGVASTFATRVGELRAFLKSDEDTSRRDSVEFPMREERKTLGMVNVNQDDMIAVSSSSSPLDSARPDVPVQNSTLNSILDILKEGHDMKGQVEEGLKTINSTVLEAMQAIADKVQDNPSQPDILERVTSILEEHSRLLAALHETANQTSTSVVDDNEISHSRDLFAAILTSQHAKLDKFDEVASSQLSGSSTISQAIEALQYAQNAADQRSLNEAEQRTMIVGLREEIQDKQNNLSESRAQYDILSQRLKDTRQDRDELRIQLDRMSIRMENMTIKQNRLEGELDGVIARALAAELERDALAKSLNDRRDTEDGLRSELRKYQGQLEKERDQSQAVSVQKESEIIAMQTTIHEQISQIHQQAEKMMSLEKTISEKENEEQEERKKSASESTLLEVTQNTSTFQEQLMERLTKLDQNMSDSKESREREHESVLDRNRILQGEVDSLRDRLEASADRFAKLQLSTSSLLSANSVAERALSDKLTDEIKRREEAESKMEEMRKQLEKEKEEKVNWNIIASERQAMSRMQEVRLQALTQENVYWRQFALEHDRRRFKSYMNTKPFKNSDGTDLPVNGDQRVKDNDKNVESKEENEGTWYVERK</sequence>
<feature type="compositionally biased region" description="Polar residues" evidence="2">
    <location>
        <begin position="18"/>
        <end position="31"/>
    </location>
</feature>
<reference evidence="3 4" key="1">
    <citation type="submission" date="2024-01" db="EMBL/GenBank/DDBJ databases">
        <title>Comparative genomics of Cryptococcus and Kwoniella reveals pathogenesis evolution and contrasting modes of karyotype evolution via chromosome fusion or intercentromeric recombination.</title>
        <authorList>
            <person name="Coelho M.A."/>
            <person name="David-Palma M."/>
            <person name="Shea T."/>
            <person name="Bowers K."/>
            <person name="McGinley-Smith S."/>
            <person name="Mohammad A.W."/>
            <person name="Gnirke A."/>
            <person name="Yurkov A.M."/>
            <person name="Nowrousian M."/>
            <person name="Sun S."/>
            <person name="Cuomo C.A."/>
            <person name="Heitman J."/>
        </authorList>
    </citation>
    <scope>NUCLEOTIDE SEQUENCE [LARGE SCALE GENOMIC DNA]</scope>
    <source>
        <strain evidence="3 4">CBS 6074</strain>
    </source>
</reference>
<organism evidence="3 4">
    <name type="scientific">Kwoniella dendrophila CBS 6074</name>
    <dbReference type="NCBI Taxonomy" id="1295534"/>
    <lineage>
        <taxon>Eukaryota</taxon>
        <taxon>Fungi</taxon>
        <taxon>Dikarya</taxon>
        <taxon>Basidiomycota</taxon>
        <taxon>Agaricomycotina</taxon>
        <taxon>Tremellomycetes</taxon>
        <taxon>Tremellales</taxon>
        <taxon>Cryptococcaceae</taxon>
        <taxon>Kwoniella</taxon>
    </lineage>
</organism>
<feature type="compositionally biased region" description="Acidic residues" evidence="2">
    <location>
        <begin position="756"/>
        <end position="768"/>
    </location>
</feature>
<feature type="region of interest" description="Disordered" evidence="2">
    <location>
        <begin position="1187"/>
        <end position="1233"/>
    </location>
</feature>
<feature type="compositionally biased region" description="Acidic residues" evidence="2">
    <location>
        <begin position="546"/>
        <end position="558"/>
    </location>
</feature>
<dbReference type="Proteomes" id="UP001355207">
    <property type="component" value="Chromosome 7"/>
</dbReference>
<feature type="region of interest" description="Disordered" evidence="2">
    <location>
        <begin position="1134"/>
        <end position="1173"/>
    </location>
</feature>
<feature type="region of interest" description="Disordered" evidence="2">
    <location>
        <begin position="1593"/>
        <end position="1631"/>
    </location>
</feature>
<feature type="compositionally biased region" description="Polar residues" evidence="2">
    <location>
        <begin position="1526"/>
        <end position="1538"/>
    </location>
</feature>
<evidence type="ECO:0000256" key="1">
    <source>
        <dbReference type="SAM" id="Coils"/>
    </source>
</evidence>
<feature type="compositionally biased region" description="Polar residues" evidence="2">
    <location>
        <begin position="786"/>
        <end position="809"/>
    </location>
</feature>
<feature type="compositionally biased region" description="Low complexity" evidence="2">
    <location>
        <begin position="344"/>
        <end position="362"/>
    </location>
</feature>
<feature type="region of interest" description="Disordered" evidence="2">
    <location>
        <begin position="1563"/>
        <end position="1582"/>
    </location>
</feature>
<feature type="compositionally biased region" description="Polar residues" evidence="2">
    <location>
        <begin position="1204"/>
        <end position="1215"/>
    </location>
</feature>
<feature type="compositionally biased region" description="Polar residues" evidence="2">
    <location>
        <begin position="653"/>
        <end position="663"/>
    </location>
</feature>
<feature type="compositionally biased region" description="Basic and acidic residues" evidence="2">
    <location>
        <begin position="2257"/>
        <end position="2271"/>
    </location>
</feature>
<accession>A0AAX4K219</accession>
<dbReference type="EMBL" id="CP144104">
    <property type="protein sequence ID" value="WWC90815.1"/>
    <property type="molecule type" value="Genomic_DNA"/>
</dbReference>
<feature type="compositionally biased region" description="Polar residues" evidence="2">
    <location>
        <begin position="262"/>
        <end position="277"/>
    </location>
</feature>
<gene>
    <name evidence="3" type="ORF">L201_005752</name>
</gene>
<name>A0AAX4K219_9TREE</name>
<feature type="region of interest" description="Disordered" evidence="2">
    <location>
        <begin position="982"/>
        <end position="1011"/>
    </location>
</feature>
<protein>
    <recommendedName>
        <fullName evidence="5">Transaldolase</fullName>
    </recommendedName>
</protein>
<feature type="compositionally biased region" description="Basic and acidic residues" evidence="2">
    <location>
        <begin position="417"/>
        <end position="427"/>
    </location>
</feature>
<feature type="compositionally biased region" description="Basic and acidic residues" evidence="2">
    <location>
        <begin position="869"/>
        <end position="879"/>
    </location>
</feature>
<feature type="compositionally biased region" description="Polar residues" evidence="2">
    <location>
        <begin position="1492"/>
        <end position="1502"/>
    </location>
</feature>
<evidence type="ECO:0000313" key="4">
    <source>
        <dbReference type="Proteomes" id="UP001355207"/>
    </source>
</evidence>
<proteinExistence type="predicted"/>
<feature type="coiled-coil region" evidence="1">
    <location>
        <begin position="2365"/>
        <end position="2399"/>
    </location>
</feature>
<keyword evidence="1" id="KW-0175">Coiled coil</keyword>
<feature type="compositionally biased region" description="Basic and acidic residues" evidence="2">
    <location>
        <begin position="2459"/>
        <end position="2483"/>
    </location>
</feature>
<feature type="compositionally biased region" description="Polar residues" evidence="2">
    <location>
        <begin position="2441"/>
        <end position="2450"/>
    </location>
</feature>
<feature type="compositionally biased region" description="Basic and acidic residues" evidence="2">
    <location>
        <begin position="1446"/>
        <end position="1460"/>
    </location>
</feature>
<feature type="compositionally biased region" description="Basic and acidic residues" evidence="2">
    <location>
        <begin position="1062"/>
        <end position="1071"/>
    </location>
</feature>
<dbReference type="RefSeq" id="XP_066077578.1">
    <property type="nucleotide sequence ID" value="XM_066221481.1"/>
</dbReference>
<feature type="compositionally biased region" description="Polar residues" evidence="2">
    <location>
        <begin position="363"/>
        <end position="377"/>
    </location>
</feature>
<feature type="region of interest" description="Disordered" evidence="2">
    <location>
        <begin position="611"/>
        <end position="726"/>
    </location>
</feature>
<feature type="region of interest" description="Disordered" evidence="2">
    <location>
        <begin position="1650"/>
        <end position="1727"/>
    </location>
</feature>
<feature type="region of interest" description="Disordered" evidence="2">
    <location>
        <begin position="1"/>
        <end position="104"/>
    </location>
</feature>
<feature type="compositionally biased region" description="Low complexity" evidence="2">
    <location>
        <begin position="774"/>
        <end position="785"/>
    </location>
</feature>
<feature type="compositionally biased region" description="Acidic residues" evidence="2">
    <location>
        <begin position="831"/>
        <end position="845"/>
    </location>
</feature>
<feature type="compositionally biased region" description="Polar residues" evidence="2">
    <location>
        <begin position="1672"/>
        <end position="1681"/>
    </location>
</feature>
<feature type="region of interest" description="Disordered" evidence="2">
    <location>
        <begin position="505"/>
        <end position="576"/>
    </location>
</feature>
<evidence type="ECO:0000256" key="2">
    <source>
        <dbReference type="SAM" id="MobiDB-lite"/>
    </source>
</evidence>
<keyword evidence="4" id="KW-1185">Reference proteome</keyword>
<evidence type="ECO:0008006" key="5">
    <source>
        <dbReference type="Google" id="ProtNLM"/>
    </source>
</evidence>
<feature type="region of interest" description="Disordered" evidence="2">
    <location>
        <begin position="2441"/>
        <end position="2483"/>
    </location>
</feature>
<feature type="region of interest" description="Disordered" evidence="2">
    <location>
        <begin position="211"/>
        <end position="241"/>
    </location>
</feature>
<feature type="compositionally biased region" description="Basic and acidic residues" evidence="2">
    <location>
        <begin position="1607"/>
        <end position="1623"/>
    </location>
</feature>
<evidence type="ECO:0000313" key="3">
    <source>
        <dbReference type="EMBL" id="WWC90815.1"/>
    </source>
</evidence>
<feature type="compositionally biased region" description="Basic and acidic residues" evidence="2">
    <location>
        <begin position="690"/>
        <end position="707"/>
    </location>
</feature>
<feature type="region of interest" description="Disordered" evidence="2">
    <location>
        <begin position="262"/>
        <end position="487"/>
    </location>
</feature>
<feature type="compositionally biased region" description="Basic and acidic residues" evidence="2">
    <location>
        <begin position="1000"/>
        <end position="1011"/>
    </location>
</feature>
<feature type="compositionally biased region" description="Polar residues" evidence="2">
    <location>
        <begin position="225"/>
        <end position="241"/>
    </location>
</feature>
<feature type="compositionally biased region" description="Polar residues" evidence="2">
    <location>
        <begin position="1160"/>
        <end position="1170"/>
    </location>
</feature>
<feature type="compositionally biased region" description="Basic and acidic residues" evidence="2">
    <location>
        <begin position="308"/>
        <end position="322"/>
    </location>
</feature>